<gene>
    <name evidence="2" type="ORF">BJ212DRAFT_1480875</name>
</gene>
<evidence type="ECO:0000313" key="3">
    <source>
        <dbReference type="Proteomes" id="UP000807769"/>
    </source>
</evidence>
<proteinExistence type="predicted"/>
<feature type="compositionally biased region" description="Acidic residues" evidence="1">
    <location>
        <begin position="103"/>
        <end position="113"/>
    </location>
</feature>
<dbReference type="GeneID" id="64634181"/>
<feature type="region of interest" description="Disordered" evidence="1">
    <location>
        <begin position="87"/>
        <end position="146"/>
    </location>
</feature>
<dbReference type="AlphaFoldDB" id="A0A9P7EBY3"/>
<dbReference type="RefSeq" id="XP_041193100.1">
    <property type="nucleotide sequence ID" value="XM_041340165.1"/>
</dbReference>
<feature type="compositionally biased region" description="Basic and acidic residues" evidence="1">
    <location>
        <begin position="114"/>
        <end position="127"/>
    </location>
</feature>
<evidence type="ECO:0000256" key="1">
    <source>
        <dbReference type="SAM" id="MobiDB-lite"/>
    </source>
</evidence>
<accession>A0A9P7EBY3</accession>
<dbReference type="Proteomes" id="UP000807769">
    <property type="component" value="Unassembled WGS sequence"/>
</dbReference>
<name>A0A9P7EBY3_9AGAM</name>
<dbReference type="EMBL" id="JABBWG010000016">
    <property type="protein sequence ID" value="KAG1816427.1"/>
    <property type="molecule type" value="Genomic_DNA"/>
</dbReference>
<comment type="caution">
    <text evidence="2">The sequence shown here is derived from an EMBL/GenBank/DDBJ whole genome shotgun (WGS) entry which is preliminary data.</text>
</comment>
<keyword evidence="3" id="KW-1185">Reference proteome</keyword>
<evidence type="ECO:0000313" key="2">
    <source>
        <dbReference type="EMBL" id="KAG1816427.1"/>
    </source>
</evidence>
<sequence length="408" mass="45263">MPPKWTSSTQKCANQRMETASMDFMMHTHSGLPINQHMNNTKTSLPPTKKIKPIPLPRRTLVMNFNDYSALLSWHAKISTATTDPCIDTESETQDYPKINDPVTEDESDGEGEVEAHKGNLVDDPKACESLPVSDTPENEDEEVPAPPLKAKLFKKCVLSNTPPKNSTVIETSLTAPKRSLTGMTMNIKMKKPQASDEEAPTPPSKATLFKKSVLSNTLPSSALPKNSMAMETASPIPQLYSFDDVSEDLPIASRPGRLCQEGVDDAQELRCKTLEAAKAIGAKYGKSAHTILIEAGLSVKHSRAETPWNMHQGWYKGKYPREKDEQLSDWRKRQCDHYYSLPDDDPLWDDVQAYYNFHLGSANNNQSHASIVMSTRDTLAKCFAAYSCLEGIEVIGCVFNLTPDEVA</sequence>
<dbReference type="OrthoDB" id="2638300at2759"/>
<organism evidence="2 3">
    <name type="scientific">Suillus subaureus</name>
    <dbReference type="NCBI Taxonomy" id="48587"/>
    <lineage>
        <taxon>Eukaryota</taxon>
        <taxon>Fungi</taxon>
        <taxon>Dikarya</taxon>
        <taxon>Basidiomycota</taxon>
        <taxon>Agaricomycotina</taxon>
        <taxon>Agaricomycetes</taxon>
        <taxon>Agaricomycetidae</taxon>
        <taxon>Boletales</taxon>
        <taxon>Suillineae</taxon>
        <taxon>Suillaceae</taxon>
        <taxon>Suillus</taxon>
    </lineage>
</organism>
<protein>
    <submittedName>
        <fullName evidence="2">Uncharacterized protein</fullName>
    </submittedName>
</protein>
<reference evidence="2" key="1">
    <citation type="journal article" date="2020" name="New Phytol.">
        <title>Comparative genomics reveals dynamic genome evolution in host specialist ectomycorrhizal fungi.</title>
        <authorList>
            <person name="Lofgren L.A."/>
            <person name="Nguyen N.H."/>
            <person name="Vilgalys R."/>
            <person name="Ruytinx J."/>
            <person name="Liao H.L."/>
            <person name="Branco S."/>
            <person name="Kuo A."/>
            <person name="LaButti K."/>
            <person name="Lipzen A."/>
            <person name="Andreopoulos W."/>
            <person name="Pangilinan J."/>
            <person name="Riley R."/>
            <person name="Hundley H."/>
            <person name="Na H."/>
            <person name="Barry K."/>
            <person name="Grigoriev I.V."/>
            <person name="Stajich J.E."/>
            <person name="Kennedy P.G."/>
        </authorList>
    </citation>
    <scope>NUCLEOTIDE SEQUENCE</scope>
    <source>
        <strain evidence="2">MN1</strain>
    </source>
</reference>